<dbReference type="InterPro" id="IPR036249">
    <property type="entry name" value="Thioredoxin-like_sf"/>
</dbReference>
<sequence length="221" mass="23999">MSDLVLHVGNKNYSSWSMRPWVALTAAGIPFREVLLRFDFPAGNPEIRAVSPSGKVPLLRDGELDVWESLAIIEYAADLFPDAGLWPEGRRERAVARAISSEMATGFAALRGACPMNLRLEPMTLAVQPAVLANVARIETLWADCLASSGGPYLFGAFCAADAMYAPVVSRFHTYGLPVSDTSRAYMQAVMAHPAVVEWVDAGRAEPWIVAEDELPAIPKP</sequence>
<dbReference type="CDD" id="cd03194">
    <property type="entry name" value="GST_C_3"/>
    <property type="match status" value="1"/>
</dbReference>
<dbReference type="Gene3D" id="3.40.30.10">
    <property type="entry name" value="Glutaredoxin"/>
    <property type="match status" value="1"/>
</dbReference>
<name>A0ABW4JRF1_9HYPH</name>
<proteinExistence type="predicted"/>
<dbReference type="InterPro" id="IPR040079">
    <property type="entry name" value="Glutathione_S-Trfase"/>
</dbReference>
<dbReference type="SUPFAM" id="SSF52833">
    <property type="entry name" value="Thioredoxin-like"/>
    <property type="match status" value="1"/>
</dbReference>
<dbReference type="Proteomes" id="UP001597327">
    <property type="component" value="Unassembled WGS sequence"/>
</dbReference>
<dbReference type="Gene3D" id="1.20.1050.10">
    <property type="match status" value="1"/>
</dbReference>
<dbReference type="SUPFAM" id="SSF47616">
    <property type="entry name" value="GST C-terminal domain-like"/>
    <property type="match status" value="1"/>
</dbReference>
<dbReference type="PROSITE" id="PS50404">
    <property type="entry name" value="GST_NTER"/>
    <property type="match status" value="1"/>
</dbReference>
<dbReference type="EMBL" id="JBHUFA010000001">
    <property type="protein sequence ID" value="MFD1694099.1"/>
    <property type="molecule type" value="Genomic_DNA"/>
</dbReference>
<evidence type="ECO:0000313" key="3">
    <source>
        <dbReference type="Proteomes" id="UP001597327"/>
    </source>
</evidence>
<dbReference type="SFLD" id="SFLDS00019">
    <property type="entry name" value="Glutathione_Transferase_(cytos"/>
    <property type="match status" value="1"/>
</dbReference>
<dbReference type="InterPro" id="IPR036282">
    <property type="entry name" value="Glutathione-S-Trfase_C_sf"/>
</dbReference>
<protein>
    <submittedName>
        <fullName evidence="2">Glutathione S-transferase family protein</fullName>
    </submittedName>
</protein>
<dbReference type="CDD" id="cd03043">
    <property type="entry name" value="GST_N_1"/>
    <property type="match status" value="1"/>
</dbReference>
<dbReference type="InterPro" id="IPR004045">
    <property type="entry name" value="Glutathione_S-Trfase_N"/>
</dbReference>
<dbReference type="PANTHER" id="PTHR42673">
    <property type="entry name" value="MALEYLACETOACETATE ISOMERASE"/>
    <property type="match status" value="1"/>
</dbReference>
<dbReference type="Pfam" id="PF13410">
    <property type="entry name" value="GST_C_2"/>
    <property type="match status" value="1"/>
</dbReference>
<dbReference type="Pfam" id="PF13409">
    <property type="entry name" value="GST_N_2"/>
    <property type="match status" value="1"/>
</dbReference>
<gene>
    <name evidence="2" type="ORF">ACFSC7_01105</name>
</gene>
<dbReference type="RefSeq" id="WP_149892011.1">
    <property type="nucleotide sequence ID" value="NZ_JBHUFA010000001.1"/>
</dbReference>
<keyword evidence="3" id="KW-1185">Reference proteome</keyword>
<evidence type="ECO:0000313" key="2">
    <source>
        <dbReference type="EMBL" id="MFD1694099.1"/>
    </source>
</evidence>
<dbReference type="PANTHER" id="PTHR42673:SF4">
    <property type="entry name" value="MALEYLACETOACETATE ISOMERASE"/>
    <property type="match status" value="1"/>
</dbReference>
<organism evidence="2 3">
    <name type="scientific">Roseibium aestuarii</name>
    <dbReference type="NCBI Taxonomy" id="2600299"/>
    <lineage>
        <taxon>Bacteria</taxon>
        <taxon>Pseudomonadati</taxon>
        <taxon>Pseudomonadota</taxon>
        <taxon>Alphaproteobacteria</taxon>
        <taxon>Hyphomicrobiales</taxon>
        <taxon>Stappiaceae</taxon>
        <taxon>Roseibium</taxon>
    </lineage>
</organism>
<comment type="caution">
    <text evidence="2">The sequence shown here is derived from an EMBL/GenBank/DDBJ whole genome shotgun (WGS) entry which is preliminary data.</text>
</comment>
<feature type="domain" description="GST N-terminal" evidence="1">
    <location>
        <begin position="4"/>
        <end position="84"/>
    </location>
</feature>
<reference evidence="3" key="1">
    <citation type="journal article" date="2019" name="Int. J. Syst. Evol. Microbiol.">
        <title>The Global Catalogue of Microorganisms (GCM) 10K type strain sequencing project: providing services to taxonomists for standard genome sequencing and annotation.</title>
        <authorList>
            <consortium name="The Broad Institute Genomics Platform"/>
            <consortium name="The Broad Institute Genome Sequencing Center for Infectious Disease"/>
            <person name="Wu L."/>
            <person name="Ma J."/>
        </authorList>
    </citation>
    <scope>NUCLEOTIDE SEQUENCE [LARGE SCALE GENOMIC DNA]</scope>
    <source>
        <strain evidence="3">JCM 3369</strain>
    </source>
</reference>
<accession>A0ABW4JRF1</accession>
<evidence type="ECO:0000259" key="1">
    <source>
        <dbReference type="PROSITE" id="PS50404"/>
    </source>
</evidence>